<dbReference type="GO" id="GO:0003677">
    <property type="term" value="F:DNA binding"/>
    <property type="evidence" value="ECO:0007669"/>
    <property type="project" value="UniProtKB-KW"/>
</dbReference>
<dbReference type="InterPro" id="IPR025269">
    <property type="entry name" value="SAM-like_dom"/>
</dbReference>
<dbReference type="PANTHER" id="PTHR30349:SF64">
    <property type="entry name" value="PROPHAGE INTEGRASE INTD-RELATED"/>
    <property type="match status" value="1"/>
</dbReference>
<name>A0A9D9ES89_9BACT</name>
<proteinExistence type="inferred from homology"/>
<dbReference type="Pfam" id="PF17293">
    <property type="entry name" value="Arm-DNA-bind_5"/>
    <property type="match status" value="1"/>
</dbReference>
<dbReference type="EMBL" id="JADIMI010000052">
    <property type="protein sequence ID" value="MBO8452302.1"/>
    <property type="molecule type" value="Genomic_DNA"/>
</dbReference>
<dbReference type="InterPro" id="IPR050090">
    <property type="entry name" value="Tyrosine_recombinase_XerCD"/>
</dbReference>
<dbReference type="InterPro" id="IPR011010">
    <property type="entry name" value="DNA_brk_join_enz"/>
</dbReference>
<accession>A0A9D9ES89</accession>
<dbReference type="InterPro" id="IPR002104">
    <property type="entry name" value="Integrase_catalytic"/>
</dbReference>
<keyword evidence="2" id="KW-0238">DNA-binding</keyword>
<reference evidence="5" key="2">
    <citation type="journal article" date="2021" name="PeerJ">
        <title>Extensive microbial diversity within the chicken gut microbiome revealed by metagenomics and culture.</title>
        <authorList>
            <person name="Gilroy R."/>
            <person name="Ravi A."/>
            <person name="Getino M."/>
            <person name="Pursley I."/>
            <person name="Horton D.L."/>
            <person name="Alikhan N.F."/>
            <person name="Baker D."/>
            <person name="Gharbi K."/>
            <person name="Hall N."/>
            <person name="Watson M."/>
            <person name="Adriaenssens E.M."/>
            <person name="Foster-Nyarko E."/>
            <person name="Jarju S."/>
            <person name="Secka A."/>
            <person name="Antonio M."/>
            <person name="Oren A."/>
            <person name="Chaudhuri R.R."/>
            <person name="La Ragione R."/>
            <person name="Hildebrand F."/>
            <person name="Pallen M.J."/>
        </authorList>
    </citation>
    <scope>NUCLEOTIDE SEQUENCE</scope>
    <source>
        <strain evidence="5">B1-20833</strain>
    </source>
</reference>
<dbReference type="InterPro" id="IPR013762">
    <property type="entry name" value="Integrase-like_cat_sf"/>
</dbReference>
<dbReference type="Gene3D" id="1.10.150.130">
    <property type="match status" value="1"/>
</dbReference>
<feature type="domain" description="Tyr recombinase" evidence="4">
    <location>
        <begin position="219"/>
        <end position="414"/>
    </location>
</feature>
<evidence type="ECO:0000256" key="3">
    <source>
        <dbReference type="ARBA" id="ARBA00023172"/>
    </source>
</evidence>
<dbReference type="GO" id="GO:0006310">
    <property type="term" value="P:DNA recombination"/>
    <property type="evidence" value="ECO:0007669"/>
    <property type="project" value="UniProtKB-KW"/>
</dbReference>
<dbReference type="PROSITE" id="PS51898">
    <property type="entry name" value="TYR_RECOMBINASE"/>
    <property type="match status" value="1"/>
</dbReference>
<keyword evidence="3" id="KW-0233">DNA recombination</keyword>
<dbReference type="PANTHER" id="PTHR30349">
    <property type="entry name" value="PHAGE INTEGRASE-RELATED"/>
    <property type="match status" value="1"/>
</dbReference>
<evidence type="ECO:0000313" key="5">
    <source>
        <dbReference type="EMBL" id="MBO8452302.1"/>
    </source>
</evidence>
<dbReference type="Gene3D" id="1.10.443.10">
    <property type="entry name" value="Intergrase catalytic core"/>
    <property type="match status" value="1"/>
</dbReference>
<dbReference type="SUPFAM" id="SSF56349">
    <property type="entry name" value="DNA breaking-rejoining enzymes"/>
    <property type="match status" value="1"/>
</dbReference>
<evidence type="ECO:0000256" key="2">
    <source>
        <dbReference type="ARBA" id="ARBA00023125"/>
    </source>
</evidence>
<evidence type="ECO:0000313" key="6">
    <source>
        <dbReference type="Proteomes" id="UP000823661"/>
    </source>
</evidence>
<reference evidence="5" key="1">
    <citation type="submission" date="2020-10" db="EMBL/GenBank/DDBJ databases">
        <authorList>
            <person name="Gilroy R."/>
        </authorList>
    </citation>
    <scope>NUCLEOTIDE SEQUENCE</scope>
    <source>
        <strain evidence="5">B1-20833</strain>
    </source>
</reference>
<dbReference type="InterPro" id="IPR035386">
    <property type="entry name" value="Arm-DNA-bind_5"/>
</dbReference>
<organism evidence="5 6">
    <name type="scientific">Candidatus Cryptobacteroides intestinavium</name>
    <dbReference type="NCBI Taxonomy" id="2840766"/>
    <lineage>
        <taxon>Bacteria</taxon>
        <taxon>Pseudomonadati</taxon>
        <taxon>Bacteroidota</taxon>
        <taxon>Bacteroidia</taxon>
        <taxon>Bacteroidales</taxon>
        <taxon>Candidatus Cryptobacteroides</taxon>
    </lineage>
</organism>
<dbReference type="Pfam" id="PF00589">
    <property type="entry name" value="Phage_integrase"/>
    <property type="match status" value="1"/>
</dbReference>
<evidence type="ECO:0000256" key="1">
    <source>
        <dbReference type="ARBA" id="ARBA00008857"/>
    </source>
</evidence>
<dbReference type="Proteomes" id="UP000823661">
    <property type="component" value="Unassembled WGS sequence"/>
</dbReference>
<sequence length="425" mass="49510">MVVAHKHNINVGLGNQYKNGSFGVRIRVTYGGNRTDLYTRLSATKQQWDSNRQRFKQGCIVNGIQYNLLNSNIDDYINYINDYFNKASLRGSLPSLSDLKKNFNYSFKQSTEQQADEFFFVFQRYVDSHTTADWTDSYRAMFNRAGQRIKKYKSDIKFSDFNSEFMSKYLQYLSSNMRNDKIQKELSILREFLTYADRKNYPVCKDFFEFRPKLEQSKKETRYLSVQELETLINLDLPIGSALDRARDFFVFQCFTALRYSDFCRLTHDNFKELSAGKYELDVLTKKDKDRIPIPLSSIATKIYLKYKSNIYDNNAAFPAISNQKYNEHLKELGKKAGLQGEWVDYQYRLGQIEEVIIPKSHLTSHSARRTFVVLALNQGISLDVISQITSHGDIKAMKPYIAVTDDSRRKVIDALDSAITLKRD</sequence>
<dbReference type="GO" id="GO:0015074">
    <property type="term" value="P:DNA integration"/>
    <property type="evidence" value="ECO:0007669"/>
    <property type="project" value="InterPro"/>
</dbReference>
<dbReference type="InterPro" id="IPR010998">
    <property type="entry name" value="Integrase_recombinase_N"/>
</dbReference>
<dbReference type="AlphaFoldDB" id="A0A9D9ES89"/>
<gene>
    <name evidence="5" type="ORF">IAC06_05400</name>
</gene>
<dbReference type="CDD" id="cd01185">
    <property type="entry name" value="INTN1_C_like"/>
    <property type="match status" value="1"/>
</dbReference>
<evidence type="ECO:0000259" key="4">
    <source>
        <dbReference type="PROSITE" id="PS51898"/>
    </source>
</evidence>
<comment type="similarity">
    <text evidence="1">Belongs to the 'phage' integrase family.</text>
</comment>
<protein>
    <submittedName>
        <fullName evidence="5">Tyrosine-type recombinase/integrase</fullName>
    </submittedName>
</protein>
<dbReference type="Pfam" id="PF13102">
    <property type="entry name" value="Phage_int_SAM_5"/>
    <property type="match status" value="1"/>
</dbReference>
<comment type="caution">
    <text evidence="5">The sequence shown here is derived from an EMBL/GenBank/DDBJ whole genome shotgun (WGS) entry which is preliminary data.</text>
</comment>